<reference evidence="6 7" key="1">
    <citation type="journal article" date="2015" name="Genome Announc.">
        <title>Expanding the biotechnology potential of lactobacilli through comparative genomics of 213 strains and associated genera.</title>
        <authorList>
            <person name="Sun Z."/>
            <person name="Harris H.M."/>
            <person name="McCann A."/>
            <person name="Guo C."/>
            <person name="Argimon S."/>
            <person name="Zhang W."/>
            <person name="Yang X."/>
            <person name="Jeffery I.B."/>
            <person name="Cooney J.C."/>
            <person name="Kagawa T.F."/>
            <person name="Liu W."/>
            <person name="Song Y."/>
            <person name="Salvetti E."/>
            <person name="Wrobel A."/>
            <person name="Rasinkangas P."/>
            <person name="Parkhill J."/>
            <person name="Rea M.C."/>
            <person name="O'Sullivan O."/>
            <person name="Ritari J."/>
            <person name="Douillard F.P."/>
            <person name="Paul Ross R."/>
            <person name="Yang R."/>
            <person name="Briner A.E."/>
            <person name="Felis G.E."/>
            <person name="de Vos W.M."/>
            <person name="Barrangou R."/>
            <person name="Klaenhammer T.R."/>
            <person name="Caufield P.W."/>
            <person name="Cui Y."/>
            <person name="Zhang H."/>
            <person name="O'Toole P.W."/>
        </authorList>
    </citation>
    <scope>NUCLEOTIDE SEQUENCE [LARGE SCALE GENOMIC DNA]</scope>
    <source>
        <strain evidence="6 7">JCM 15530</strain>
    </source>
</reference>
<keyword evidence="2" id="KW-0238">DNA-binding</keyword>
<evidence type="ECO:0000313" key="7">
    <source>
        <dbReference type="Proteomes" id="UP000050911"/>
    </source>
</evidence>
<dbReference type="SMART" id="SM00100">
    <property type="entry name" value="cNMP"/>
    <property type="match status" value="1"/>
</dbReference>
<dbReference type="PROSITE" id="PS50042">
    <property type="entry name" value="CNMP_BINDING_3"/>
    <property type="match status" value="1"/>
</dbReference>
<keyword evidence="3" id="KW-0804">Transcription</keyword>
<protein>
    <submittedName>
        <fullName evidence="6">cAMP-binding protein</fullName>
    </submittedName>
</protein>
<dbReference type="RefSeq" id="WP_056941833.1">
    <property type="nucleotide sequence ID" value="NZ_AZCX01000001.1"/>
</dbReference>
<evidence type="ECO:0000256" key="2">
    <source>
        <dbReference type="ARBA" id="ARBA00023125"/>
    </source>
</evidence>
<dbReference type="GO" id="GO:0005829">
    <property type="term" value="C:cytosol"/>
    <property type="evidence" value="ECO:0007669"/>
    <property type="project" value="TreeGrafter"/>
</dbReference>
<dbReference type="PROSITE" id="PS51063">
    <property type="entry name" value="HTH_CRP_2"/>
    <property type="match status" value="1"/>
</dbReference>
<dbReference type="EMBL" id="AZCX01000001">
    <property type="protein sequence ID" value="KRK49520.1"/>
    <property type="molecule type" value="Genomic_DNA"/>
</dbReference>
<dbReference type="GO" id="GO:0003700">
    <property type="term" value="F:DNA-binding transcription factor activity"/>
    <property type="evidence" value="ECO:0007669"/>
    <property type="project" value="TreeGrafter"/>
</dbReference>
<dbReference type="CDD" id="cd00038">
    <property type="entry name" value="CAP_ED"/>
    <property type="match status" value="1"/>
</dbReference>
<evidence type="ECO:0000259" key="4">
    <source>
        <dbReference type="PROSITE" id="PS50042"/>
    </source>
</evidence>
<dbReference type="STRING" id="1302272.FC96_GL000452"/>
<comment type="caution">
    <text evidence="6">The sequence shown here is derived from an EMBL/GenBank/DDBJ whole genome shotgun (WGS) entry which is preliminary data.</text>
</comment>
<name>A0A0R1HSE1_9LACO</name>
<proteinExistence type="predicted"/>
<dbReference type="InterPro" id="IPR018490">
    <property type="entry name" value="cNMP-bd_dom_sf"/>
</dbReference>
<gene>
    <name evidence="6" type="ORF">FC96_GL000452</name>
</gene>
<feature type="domain" description="Cyclic nucleotide-binding" evidence="4">
    <location>
        <begin position="19"/>
        <end position="106"/>
    </location>
</feature>
<evidence type="ECO:0000313" key="6">
    <source>
        <dbReference type="EMBL" id="KRK49520.1"/>
    </source>
</evidence>
<dbReference type="PANTHER" id="PTHR24567:SF74">
    <property type="entry name" value="HTH-TYPE TRANSCRIPTIONAL REGULATOR ARCR"/>
    <property type="match status" value="1"/>
</dbReference>
<dbReference type="AlphaFoldDB" id="A0A0R1HSE1"/>
<dbReference type="Proteomes" id="UP000050911">
    <property type="component" value="Unassembled WGS sequence"/>
</dbReference>
<dbReference type="InterPro" id="IPR012318">
    <property type="entry name" value="HTH_CRP"/>
</dbReference>
<evidence type="ECO:0000256" key="1">
    <source>
        <dbReference type="ARBA" id="ARBA00023015"/>
    </source>
</evidence>
<feature type="domain" description="HTH crp-type" evidence="5">
    <location>
        <begin position="153"/>
        <end position="227"/>
    </location>
</feature>
<dbReference type="GO" id="GO:0003677">
    <property type="term" value="F:DNA binding"/>
    <property type="evidence" value="ECO:0007669"/>
    <property type="project" value="UniProtKB-KW"/>
</dbReference>
<keyword evidence="7" id="KW-1185">Reference proteome</keyword>
<keyword evidence="1" id="KW-0805">Transcription regulation</keyword>
<dbReference type="InterPro" id="IPR036390">
    <property type="entry name" value="WH_DNA-bd_sf"/>
</dbReference>
<evidence type="ECO:0000259" key="5">
    <source>
        <dbReference type="PROSITE" id="PS51063"/>
    </source>
</evidence>
<dbReference type="PANTHER" id="PTHR24567">
    <property type="entry name" value="CRP FAMILY TRANSCRIPTIONAL REGULATORY PROTEIN"/>
    <property type="match status" value="1"/>
</dbReference>
<dbReference type="InterPro" id="IPR000595">
    <property type="entry name" value="cNMP-bd_dom"/>
</dbReference>
<dbReference type="PATRIC" id="fig|1302272.5.peg.450"/>
<dbReference type="InterPro" id="IPR050397">
    <property type="entry name" value="Env_Response_Regulators"/>
</dbReference>
<accession>A0A0R1HSE1</accession>
<dbReference type="Gene3D" id="2.60.120.10">
    <property type="entry name" value="Jelly Rolls"/>
    <property type="match status" value="1"/>
</dbReference>
<dbReference type="OrthoDB" id="9810708at2"/>
<evidence type="ECO:0000256" key="3">
    <source>
        <dbReference type="ARBA" id="ARBA00023163"/>
    </source>
</evidence>
<dbReference type="InterPro" id="IPR014710">
    <property type="entry name" value="RmlC-like_jellyroll"/>
</dbReference>
<dbReference type="Pfam" id="PF00027">
    <property type="entry name" value="cNMP_binding"/>
    <property type="match status" value="1"/>
</dbReference>
<dbReference type="Gene3D" id="1.10.10.10">
    <property type="entry name" value="Winged helix-like DNA-binding domain superfamily/Winged helix DNA-binding domain"/>
    <property type="match status" value="1"/>
</dbReference>
<dbReference type="SUPFAM" id="SSF51206">
    <property type="entry name" value="cAMP-binding domain-like"/>
    <property type="match status" value="1"/>
</dbReference>
<organism evidence="6 7">
    <name type="scientific">Secundilactobacillus kimchicus JCM 15530</name>
    <dbReference type="NCBI Taxonomy" id="1302272"/>
    <lineage>
        <taxon>Bacteria</taxon>
        <taxon>Bacillati</taxon>
        <taxon>Bacillota</taxon>
        <taxon>Bacilli</taxon>
        <taxon>Lactobacillales</taxon>
        <taxon>Lactobacillaceae</taxon>
        <taxon>Secundilactobacillus</taxon>
    </lineage>
</organism>
<sequence>MDNRGTLDQYRPLLREKDDFNTLSDSAFANLTADLQVRKYPKGQVLFSQGDGRDRFYYVIDGVVRLERIDETGDFGYLNYVKPDKGFPYRGIFSATEYPYDAVAMTPLIIASFPMSDYEDAVRHCPATMARLVKLLGQIIDVTEDRLQRMVTSSARNRVMQALIIFGKELGVPSVATNIKIPYPITLIELARVSGTTRETAGQIVAQLVESGKIMYHRKMFTFDPNDLMSHGQ</sequence>
<dbReference type="SUPFAM" id="SSF46785">
    <property type="entry name" value="Winged helix' DNA-binding domain"/>
    <property type="match status" value="1"/>
</dbReference>
<dbReference type="InterPro" id="IPR036388">
    <property type="entry name" value="WH-like_DNA-bd_sf"/>
</dbReference>